<comment type="caution">
    <text evidence="3">The sequence shown here is derived from an EMBL/GenBank/DDBJ whole genome shotgun (WGS) entry which is preliminary data.</text>
</comment>
<evidence type="ECO:0000256" key="2">
    <source>
        <dbReference type="SAM" id="SignalP"/>
    </source>
</evidence>
<proteinExistence type="predicted"/>
<reference evidence="3 4" key="1">
    <citation type="submission" date="2019-06" db="EMBL/GenBank/DDBJ databases">
        <authorList>
            <person name="Palmer J.M."/>
        </authorList>
    </citation>
    <scope>NUCLEOTIDE SEQUENCE [LARGE SCALE GENOMIC DNA]</scope>
    <source>
        <strain evidence="3 4">TWF788</strain>
    </source>
</reference>
<dbReference type="AlphaFoldDB" id="A0A7C8TWU7"/>
<feature type="signal peptide" evidence="2">
    <location>
        <begin position="1"/>
        <end position="24"/>
    </location>
</feature>
<evidence type="ECO:0000256" key="1">
    <source>
        <dbReference type="SAM" id="Phobius"/>
    </source>
</evidence>
<gene>
    <name evidence="3" type="ORF">TWF788_005405</name>
</gene>
<keyword evidence="1" id="KW-0812">Transmembrane</keyword>
<feature type="chain" id="PRO_5028896520" evidence="2">
    <location>
        <begin position="25"/>
        <end position="138"/>
    </location>
</feature>
<name>A0A7C8TWU7_ORBOL</name>
<evidence type="ECO:0000313" key="3">
    <source>
        <dbReference type="EMBL" id="KAF3183932.1"/>
    </source>
</evidence>
<feature type="transmembrane region" description="Helical" evidence="1">
    <location>
        <begin position="34"/>
        <end position="54"/>
    </location>
</feature>
<feature type="transmembrane region" description="Helical" evidence="1">
    <location>
        <begin position="74"/>
        <end position="96"/>
    </location>
</feature>
<organism evidence="3 4">
    <name type="scientific">Orbilia oligospora</name>
    <name type="common">Nematode-trapping fungus</name>
    <name type="synonym">Arthrobotrys oligospora</name>
    <dbReference type="NCBI Taxonomy" id="2813651"/>
    <lineage>
        <taxon>Eukaryota</taxon>
        <taxon>Fungi</taxon>
        <taxon>Dikarya</taxon>
        <taxon>Ascomycota</taxon>
        <taxon>Pezizomycotina</taxon>
        <taxon>Orbiliomycetes</taxon>
        <taxon>Orbiliales</taxon>
        <taxon>Orbiliaceae</taxon>
        <taxon>Orbilia</taxon>
    </lineage>
</organism>
<accession>A0A7C8TWU7</accession>
<dbReference type="EMBL" id="JAABOE010000025">
    <property type="protein sequence ID" value="KAF3183932.1"/>
    <property type="molecule type" value="Genomic_DNA"/>
</dbReference>
<sequence length="138" mass="14752">MVAPLDIAVLLLMVLLALAPPVTAILNTALLVMVVVLITVPLVTVTVTIPAMALPEAIMVPSTMAQVTGGMRTVVGMSIVAVVVGIMVTVIVAPLFKVIRLIKTSLAILTSLTLSKTSTRKLDEEFFMQPHPFSYYTY</sequence>
<dbReference type="Proteomes" id="UP000479691">
    <property type="component" value="Unassembled WGS sequence"/>
</dbReference>
<keyword evidence="1" id="KW-0472">Membrane</keyword>
<protein>
    <submittedName>
        <fullName evidence="3">Uncharacterized protein</fullName>
    </submittedName>
</protein>
<keyword evidence="1" id="KW-1133">Transmembrane helix</keyword>
<keyword evidence="2" id="KW-0732">Signal</keyword>
<evidence type="ECO:0000313" key="4">
    <source>
        <dbReference type="Proteomes" id="UP000479691"/>
    </source>
</evidence>